<proteinExistence type="predicted"/>
<protein>
    <submittedName>
        <fullName evidence="2">Uncharacterized protein</fullName>
    </submittedName>
</protein>
<name>A0A8S3S569_MYTED</name>
<dbReference type="AlphaFoldDB" id="A0A8S3S569"/>
<keyword evidence="1" id="KW-0812">Transmembrane</keyword>
<organism evidence="2 3">
    <name type="scientific">Mytilus edulis</name>
    <name type="common">Blue mussel</name>
    <dbReference type="NCBI Taxonomy" id="6550"/>
    <lineage>
        <taxon>Eukaryota</taxon>
        <taxon>Metazoa</taxon>
        <taxon>Spiralia</taxon>
        <taxon>Lophotrochozoa</taxon>
        <taxon>Mollusca</taxon>
        <taxon>Bivalvia</taxon>
        <taxon>Autobranchia</taxon>
        <taxon>Pteriomorphia</taxon>
        <taxon>Mytilida</taxon>
        <taxon>Mytiloidea</taxon>
        <taxon>Mytilidae</taxon>
        <taxon>Mytilinae</taxon>
        <taxon>Mytilus</taxon>
    </lineage>
</organism>
<evidence type="ECO:0000313" key="3">
    <source>
        <dbReference type="Proteomes" id="UP000683360"/>
    </source>
</evidence>
<keyword evidence="1" id="KW-0472">Membrane</keyword>
<evidence type="ECO:0000256" key="1">
    <source>
        <dbReference type="SAM" id="Phobius"/>
    </source>
</evidence>
<dbReference type="EMBL" id="CAJPWZ010001452">
    <property type="protein sequence ID" value="CAG2215707.1"/>
    <property type="molecule type" value="Genomic_DNA"/>
</dbReference>
<keyword evidence="3" id="KW-1185">Reference proteome</keyword>
<gene>
    <name evidence="2" type="ORF">MEDL_29480</name>
</gene>
<evidence type="ECO:0000313" key="2">
    <source>
        <dbReference type="EMBL" id="CAG2215707.1"/>
    </source>
</evidence>
<dbReference type="Proteomes" id="UP000683360">
    <property type="component" value="Unassembled WGS sequence"/>
</dbReference>
<reference evidence="2" key="1">
    <citation type="submission" date="2021-03" db="EMBL/GenBank/DDBJ databases">
        <authorList>
            <person name="Bekaert M."/>
        </authorList>
    </citation>
    <scope>NUCLEOTIDE SEQUENCE</scope>
</reference>
<feature type="transmembrane region" description="Helical" evidence="1">
    <location>
        <begin position="91"/>
        <end position="110"/>
    </location>
</feature>
<accession>A0A8S3S569</accession>
<sequence>MANKRKHKQLLYTKLNTKPTLKSGMLSGGLKEYTRGTNDYIQYNIYFLPEIEWTFSTKKEVLKSSNYKRNMPLCNSATQDAIPENFVTTNIITLSVVSLCCVIAIVSLLLSCGICDISNGEVSGELSGANLQKTKPAIYYSSTPSYDASCDISQNKTLPYNLDPKMCDNLSSSQRSHAQVAVNNNHMDNASDFEGTILRHTDNM</sequence>
<keyword evidence="1" id="KW-1133">Transmembrane helix</keyword>
<dbReference type="OrthoDB" id="6177351at2759"/>
<comment type="caution">
    <text evidence="2">The sequence shown here is derived from an EMBL/GenBank/DDBJ whole genome shotgun (WGS) entry which is preliminary data.</text>
</comment>